<gene>
    <name evidence="1" type="ORF">KI387_012799</name>
</gene>
<evidence type="ECO:0000313" key="1">
    <source>
        <dbReference type="EMBL" id="KAH9301216.1"/>
    </source>
</evidence>
<accession>A0AA38CKE4</accession>
<reference evidence="1 2" key="1">
    <citation type="journal article" date="2021" name="Nat. Plants">
        <title>The Taxus genome provides insights into paclitaxel biosynthesis.</title>
        <authorList>
            <person name="Xiong X."/>
            <person name="Gou J."/>
            <person name="Liao Q."/>
            <person name="Li Y."/>
            <person name="Zhou Q."/>
            <person name="Bi G."/>
            <person name="Li C."/>
            <person name="Du R."/>
            <person name="Wang X."/>
            <person name="Sun T."/>
            <person name="Guo L."/>
            <person name="Liang H."/>
            <person name="Lu P."/>
            <person name="Wu Y."/>
            <person name="Zhang Z."/>
            <person name="Ro D.K."/>
            <person name="Shang Y."/>
            <person name="Huang S."/>
            <person name="Yan J."/>
        </authorList>
    </citation>
    <scope>NUCLEOTIDE SEQUENCE [LARGE SCALE GENOMIC DNA]</scope>
    <source>
        <strain evidence="1">Ta-2019</strain>
    </source>
</reference>
<comment type="caution">
    <text evidence="1">The sequence shown here is derived from an EMBL/GenBank/DDBJ whole genome shotgun (WGS) entry which is preliminary data.</text>
</comment>
<sequence length="142" mass="16239">MGLRDSILVGDNKKGFVIQLDTYAYFGEEAKMCGHLNKKVANKSKNTSEKPCGKDKCKSHSDRLFEVLVDKQNKEPTDKMVYPFKDYEKLPKEVDLTLPHDPTWMEDTSKMLVKETINVNIGSEDERRRIKLGASLSAQEQK</sequence>
<organism evidence="1 2">
    <name type="scientific">Taxus chinensis</name>
    <name type="common">Chinese yew</name>
    <name type="synonym">Taxus wallichiana var. chinensis</name>
    <dbReference type="NCBI Taxonomy" id="29808"/>
    <lineage>
        <taxon>Eukaryota</taxon>
        <taxon>Viridiplantae</taxon>
        <taxon>Streptophyta</taxon>
        <taxon>Embryophyta</taxon>
        <taxon>Tracheophyta</taxon>
        <taxon>Spermatophyta</taxon>
        <taxon>Pinopsida</taxon>
        <taxon>Pinidae</taxon>
        <taxon>Conifers II</taxon>
        <taxon>Cupressales</taxon>
        <taxon>Taxaceae</taxon>
        <taxon>Taxus</taxon>
    </lineage>
</organism>
<proteinExistence type="predicted"/>
<dbReference type="EMBL" id="JAHRHJ020000009">
    <property type="protein sequence ID" value="KAH9301216.1"/>
    <property type="molecule type" value="Genomic_DNA"/>
</dbReference>
<dbReference type="Proteomes" id="UP000824469">
    <property type="component" value="Unassembled WGS sequence"/>
</dbReference>
<protein>
    <submittedName>
        <fullName evidence="1">Uncharacterized protein</fullName>
    </submittedName>
</protein>
<name>A0AA38CKE4_TAXCH</name>
<dbReference type="AlphaFoldDB" id="A0AA38CKE4"/>
<keyword evidence="2" id="KW-1185">Reference proteome</keyword>
<evidence type="ECO:0000313" key="2">
    <source>
        <dbReference type="Proteomes" id="UP000824469"/>
    </source>
</evidence>
<feature type="non-terminal residue" evidence="1">
    <location>
        <position position="142"/>
    </location>
</feature>